<keyword evidence="2" id="KW-1185">Reference proteome</keyword>
<sequence>MPVHRCYECSNVLCNECRINHDKLTDTEYHTFQSTNDKILLNNKFEVSNKISDMKALPGGLLVIALDYSNKLLIYSVSDKQQNEIKVRGMTRSIAILDRDTVVVLLTRPNTIAIVDIRKRRVIPHVDLRLLLPPYLYIPMFYTDDQFYISSLSGITVTDMSGTKDREIDLGFKQTDMCYDTKAARIYCIDPTGGRLICIDRSGNTIFTFTDTGLSNAHRLTIDNEGYVLILCHGNYSEQNFTVYRISPDGKSGEVIITGKLNESKRMRLSSICIQEQSDEVVIGKEETVYTYKKKREN</sequence>
<dbReference type="SUPFAM" id="SSF101898">
    <property type="entry name" value="NHL repeat"/>
    <property type="match status" value="1"/>
</dbReference>
<dbReference type="Proteomes" id="UP000596742">
    <property type="component" value="Unassembled WGS sequence"/>
</dbReference>
<name>A0A8B6GZ95_MYTGA</name>
<dbReference type="EMBL" id="UYJE01009282">
    <property type="protein sequence ID" value="VDI72007.1"/>
    <property type="molecule type" value="Genomic_DNA"/>
</dbReference>
<dbReference type="InterPro" id="IPR011042">
    <property type="entry name" value="6-blade_b-propeller_TolB-like"/>
</dbReference>
<evidence type="ECO:0000313" key="2">
    <source>
        <dbReference type="Proteomes" id="UP000596742"/>
    </source>
</evidence>
<evidence type="ECO:0008006" key="3">
    <source>
        <dbReference type="Google" id="ProtNLM"/>
    </source>
</evidence>
<dbReference type="CDD" id="cd19757">
    <property type="entry name" value="Bbox1"/>
    <property type="match status" value="1"/>
</dbReference>
<comment type="caution">
    <text evidence="1">The sequence shown here is derived from an EMBL/GenBank/DDBJ whole genome shotgun (WGS) entry which is preliminary data.</text>
</comment>
<dbReference type="AlphaFoldDB" id="A0A8B6GZ95"/>
<evidence type="ECO:0000313" key="1">
    <source>
        <dbReference type="EMBL" id="VDI72007.1"/>
    </source>
</evidence>
<dbReference type="OrthoDB" id="6093844at2759"/>
<dbReference type="Gene3D" id="2.120.10.30">
    <property type="entry name" value="TolB, C-terminal domain"/>
    <property type="match status" value="1"/>
</dbReference>
<gene>
    <name evidence="1" type="ORF">MGAL_10B035751</name>
</gene>
<protein>
    <recommendedName>
        <fullName evidence="3">B box-type domain-containing protein</fullName>
    </recommendedName>
</protein>
<reference evidence="1" key="1">
    <citation type="submission" date="2018-11" db="EMBL/GenBank/DDBJ databases">
        <authorList>
            <person name="Alioto T."/>
            <person name="Alioto T."/>
        </authorList>
    </citation>
    <scope>NUCLEOTIDE SEQUENCE</scope>
</reference>
<accession>A0A8B6GZ95</accession>
<proteinExistence type="predicted"/>
<organism evidence="1 2">
    <name type="scientific">Mytilus galloprovincialis</name>
    <name type="common">Mediterranean mussel</name>
    <dbReference type="NCBI Taxonomy" id="29158"/>
    <lineage>
        <taxon>Eukaryota</taxon>
        <taxon>Metazoa</taxon>
        <taxon>Spiralia</taxon>
        <taxon>Lophotrochozoa</taxon>
        <taxon>Mollusca</taxon>
        <taxon>Bivalvia</taxon>
        <taxon>Autobranchia</taxon>
        <taxon>Pteriomorphia</taxon>
        <taxon>Mytilida</taxon>
        <taxon>Mytiloidea</taxon>
        <taxon>Mytilidae</taxon>
        <taxon>Mytilinae</taxon>
        <taxon>Mytilus</taxon>
    </lineage>
</organism>